<evidence type="ECO:0000313" key="3">
    <source>
        <dbReference type="Proteomes" id="UP000799770"/>
    </source>
</evidence>
<reference evidence="2" key="1">
    <citation type="journal article" date="2020" name="Stud. Mycol.">
        <title>101 Dothideomycetes genomes: a test case for predicting lifestyles and emergence of pathogens.</title>
        <authorList>
            <person name="Haridas S."/>
            <person name="Albert R."/>
            <person name="Binder M."/>
            <person name="Bloem J."/>
            <person name="Labutti K."/>
            <person name="Salamov A."/>
            <person name="Andreopoulos B."/>
            <person name="Baker S."/>
            <person name="Barry K."/>
            <person name="Bills G."/>
            <person name="Bluhm B."/>
            <person name="Cannon C."/>
            <person name="Castanera R."/>
            <person name="Culley D."/>
            <person name="Daum C."/>
            <person name="Ezra D."/>
            <person name="Gonzalez J."/>
            <person name="Henrissat B."/>
            <person name="Kuo A."/>
            <person name="Liang C."/>
            <person name="Lipzen A."/>
            <person name="Lutzoni F."/>
            <person name="Magnuson J."/>
            <person name="Mondo S."/>
            <person name="Nolan M."/>
            <person name="Ohm R."/>
            <person name="Pangilinan J."/>
            <person name="Park H.-J."/>
            <person name="Ramirez L."/>
            <person name="Alfaro M."/>
            <person name="Sun H."/>
            <person name="Tritt A."/>
            <person name="Yoshinaga Y."/>
            <person name="Zwiers L.-H."/>
            <person name="Turgeon B."/>
            <person name="Goodwin S."/>
            <person name="Spatafora J."/>
            <person name="Crous P."/>
            <person name="Grigoriev I."/>
        </authorList>
    </citation>
    <scope>NUCLEOTIDE SEQUENCE</scope>
    <source>
        <strain evidence="2">CBS 627.86</strain>
    </source>
</reference>
<evidence type="ECO:0000313" key="2">
    <source>
        <dbReference type="EMBL" id="KAF2108099.1"/>
    </source>
</evidence>
<dbReference type="Proteomes" id="UP000799770">
    <property type="component" value="Unassembled WGS sequence"/>
</dbReference>
<gene>
    <name evidence="2" type="ORF">BDV96DRAFT_471023</name>
</gene>
<keyword evidence="1" id="KW-0472">Membrane</keyword>
<dbReference type="PANTHER" id="PTHR35394:SF5">
    <property type="entry name" value="DUF3176 DOMAIN-CONTAINING PROTEIN"/>
    <property type="match status" value="1"/>
</dbReference>
<proteinExistence type="predicted"/>
<keyword evidence="3" id="KW-1185">Reference proteome</keyword>
<dbReference type="AlphaFoldDB" id="A0A6A5YLF6"/>
<protein>
    <submittedName>
        <fullName evidence="2">Uncharacterized protein</fullName>
    </submittedName>
</protein>
<accession>A0A6A5YLF6</accession>
<keyword evidence="1" id="KW-0812">Transmembrane</keyword>
<evidence type="ECO:0000256" key="1">
    <source>
        <dbReference type="SAM" id="Phobius"/>
    </source>
</evidence>
<dbReference type="PANTHER" id="PTHR35394">
    <property type="entry name" value="DUF3176 DOMAIN-CONTAINING PROTEIN"/>
    <property type="match status" value="1"/>
</dbReference>
<feature type="non-terminal residue" evidence="2">
    <location>
        <position position="99"/>
    </location>
</feature>
<dbReference type="InterPro" id="IPR021514">
    <property type="entry name" value="DUF3176"/>
</dbReference>
<dbReference type="OrthoDB" id="5242705at2759"/>
<organism evidence="2 3">
    <name type="scientific">Lophiotrema nucula</name>
    <dbReference type="NCBI Taxonomy" id="690887"/>
    <lineage>
        <taxon>Eukaryota</taxon>
        <taxon>Fungi</taxon>
        <taxon>Dikarya</taxon>
        <taxon>Ascomycota</taxon>
        <taxon>Pezizomycotina</taxon>
        <taxon>Dothideomycetes</taxon>
        <taxon>Pleosporomycetidae</taxon>
        <taxon>Pleosporales</taxon>
        <taxon>Lophiotremataceae</taxon>
        <taxon>Lophiotrema</taxon>
    </lineage>
</organism>
<keyword evidence="1" id="KW-1133">Transmembrane helix</keyword>
<feature type="transmembrane region" description="Helical" evidence="1">
    <location>
        <begin position="6"/>
        <end position="25"/>
    </location>
</feature>
<sequence>WWWEVTSGLSSLVLLAAIFSILFVVQDKSIGSWHFPIEPNAVVSVLTTLTKAGLIVAITGCIGQLKWVHLKESRQLINVESFDEATRGPIGSFLFLFSL</sequence>
<name>A0A6A5YLF6_9PLEO</name>
<dbReference type="Pfam" id="PF11374">
    <property type="entry name" value="DUF3176"/>
    <property type="match status" value="1"/>
</dbReference>
<dbReference type="EMBL" id="ML977350">
    <property type="protein sequence ID" value="KAF2108099.1"/>
    <property type="molecule type" value="Genomic_DNA"/>
</dbReference>
<feature type="non-terminal residue" evidence="2">
    <location>
        <position position="1"/>
    </location>
</feature>